<comment type="caution">
    <text evidence="2">The sequence shown here is derived from an EMBL/GenBank/DDBJ whole genome shotgun (WGS) entry which is preliminary data.</text>
</comment>
<organism evidence="2 3">
    <name type="scientific">Pararhizobium mangrovi</name>
    <dbReference type="NCBI Taxonomy" id="2590452"/>
    <lineage>
        <taxon>Bacteria</taxon>
        <taxon>Pseudomonadati</taxon>
        <taxon>Pseudomonadota</taxon>
        <taxon>Alphaproteobacteria</taxon>
        <taxon>Hyphomicrobiales</taxon>
        <taxon>Rhizobiaceae</taxon>
        <taxon>Rhizobium/Agrobacterium group</taxon>
        <taxon>Pararhizobium</taxon>
    </lineage>
</organism>
<dbReference type="PANTHER" id="PTHR43312:SF1">
    <property type="entry name" value="NADP-DEPENDENT OXIDOREDUCTASE DOMAIN-CONTAINING PROTEIN"/>
    <property type="match status" value="1"/>
</dbReference>
<keyword evidence="3" id="KW-1185">Reference proteome</keyword>
<dbReference type="Gene3D" id="3.20.20.100">
    <property type="entry name" value="NADP-dependent oxidoreductase domain"/>
    <property type="match status" value="1"/>
</dbReference>
<dbReference type="OrthoDB" id="9768851at2"/>
<dbReference type="AlphaFoldDB" id="A0A506UF07"/>
<evidence type="ECO:0000259" key="1">
    <source>
        <dbReference type="Pfam" id="PF00248"/>
    </source>
</evidence>
<evidence type="ECO:0000313" key="2">
    <source>
        <dbReference type="EMBL" id="TPW32076.1"/>
    </source>
</evidence>
<dbReference type="InterPro" id="IPR023210">
    <property type="entry name" value="NADP_OxRdtase_dom"/>
</dbReference>
<feature type="domain" description="NADP-dependent oxidoreductase" evidence="1">
    <location>
        <begin position="30"/>
        <end position="324"/>
    </location>
</feature>
<protein>
    <submittedName>
        <fullName evidence="2">Aldo/keto reductase</fullName>
    </submittedName>
</protein>
<dbReference type="InterPro" id="IPR036812">
    <property type="entry name" value="NAD(P)_OxRdtase_dom_sf"/>
</dbReference>
<gene>
    <name evidence="2" type="ORF">FJU11_02515</name>
</gene>
<name>A0A506UF07_9HYPH</name>
<dbReference type="Proteomes" id="UP000320314">
    <property type="component" value="Unassembled WGS sequence"/>
</dbReference>
<dbReference type="InterPro" id="IPR053135">
    <property type="entry name" value="AKR2_Oxidoreductase"/>
</dbReference>
<dbReference type="EMBL" id="VHLH01000002">
    <property type="protein sequence ID" value="TPW32076.1"/>
    <property type="molecule type" value="Genomic_DNA"/>
</dbReference>
<reference evidence="2 3" key="1">
    <citation type="submission" date="2019-06" db="EMBL/GenBank/DDBJ databases">
        <authorList>
            <person name="Li M."/>
        </authorList>
    </citation>
    <scope>NUCLEOTIDE SEQUENCE [LARGE SCALE GENOMIC DNA]</scope>
    <source>
        <strain evidence="2 3">BGMRC6574</strain>
    </source>
</reference>
<sequence length="336" mass="35851">MSVCERMESPPRSADRAVGMRTDGAVFPRLGFGCSALMGRLGLAASQRIVDAAFDAGITHFDTARAYGYGEAERALAGLLSRNRAAITVTTKVGILPPRRSPLISAARGAARFTVGMVPGSRALLRRGAAATVRHGAFGIDSLRASFETSLGELSIDAVDCLLAHDCDAADLADGEVRAFLEEQKAKGRTGMIGTATGVEQTRNCLTVWPDTFDVVQFGSDAASRASAKVERPANTHTITHSAITGILPGILEKLDRDEAERRRWSRTLGIDVDDSRALGLVLLRHALDANPNGTVLFSSTNIETIQRSTRLLAEDLVTAEQAQVLEGLIAEWRGP</sequence>
<dbReference type="PANTHER" id="PTHR43312">
    <property type="entry name" value="D-THREO-ALDOSE 1-DEHYDROGENASE"/>
    <property type="match status" value="1"/>
</dbReference>
<accession>A0A506UF07</accession>
<evidence type="ECO:0000313" key="3">
    <source>
        <dbReference type="Proteomes" id="UP000320314"/>
    </source>
</evidence>
<dbReference type="Pfam" id="PF00248">
    <property type="entry name" value="Aldo_ket_red"/>
    <property type="match status" value="1"/>
</dbReference>
<proteinExistence type="predicted"/>
<dbReference type="SUPFAM" id="SSF51430">
    <property type="entry name" value="NAD(P)-linked oxidoreductase"/>
    <property type="match status" value="1"/>
</dbReference>